<comment type="caution">
    <text evidence="1">The sequence shown here is derived from an EMBL/GenBank/DDBJ whole genome shotgun (WGS) entry which is preliminary data.</text>
</comment>
<feature type="non-terminal residue" evidence="1">
    <location>
        <position position="1"/>
    </location>
</feature>
<dbReference type="PANTHER" id="PTHR45661">
    <property type="entry name" value="SURFACE ANTIGEN"/>
    <property type="match status" value="1"/>
</dbReference>
<dbReference type="InterPro" id="IPR026906">
    <property type="entry name" value="LRR_5"/>
</dbReference>
<dbReference type="EMBL" id="DVMN01000083">
    <property type="protein sequence ID" value="HIU21501.1"/>
    <property type="molecule type" value="Genomic_DNA"/>
</dbReference>
<accession>A0A9D1L2E9</accession>
<name>A0A9D1L2E9_9FIRM</name>
<dbReference type="Pfam" id="PF13306">
    <property type="entry name" value="LRR_5"/>
    <property type="match status" value="10"/>
</dbReference>
<gene>
    <name evidence="1" type="ORF">IAD51_04640</name>
</gene>
<protein>
    <submittedName>
        <fullName evidence="1">Leucine-rich repeat protein</fullName>
    </submittedName>
</protein>
<organism evidence="1 2">
    <name type="scientific">Candidatus Limadaptatus stercorigallinarum</name>
    <dbReference type="NCBI Taxonomy" id="2840845"/>
    <lineage>
        <taxon>Bacteria</taxon>
        <taxon>Bacillati</taxon>
        <taxon>Bacillota</taxon>
        <taxon>Clostridia</taxon>
        <taxon>Eubacteriales</taxon>
        <taxon>Candidatus Limadaptatus</taxon>
    </lineage>
</organism>
<dbReference type="InterPro" id="IPR053139">
    <property type="entry name" value="Surface_bspA-like"/>
</dbReference>
<dbReference type="SUPFAM" id="SSF52058">
    <property type="entry name" value="L domain-like"/>
    <property type="match status" value="2"/>
</dbReference>
<dbReference type="InterPro" id="IPR032675">
    <property type="entry name" value="LRR_dom_sf"/>
</dbReference>
<sequence length="1483" mass="159776">ILNNAFAGCSALVKVELPDAINQLSFDIFKGCELLAEVSCPTDVRYIYSDIFADSPLMINQLQKAEDGLFYWGNILLGTEEALSDNYPATDNEEITAINILNGTQTIAFGALRALAKVESIVFPEGVEYIESNVLPRDKGSLKAVSYPSTVKQIDIIGFSVSAGANYYDFPLTLESITVAEGNPYYRVENGCLLEIESATLIGSLKTATAVPEGVKIIAQNSMRGNVNDTVVIPSDVTTIMGGAFYGGAMSEMNIPDSVGVLADDAFAECENMTSLSLGKRVNLLASSFFKDMDDLAALTCSEENSSMFTLTNVLYDKETNEIIAVADNMTGELRILDGTTEVSRGMFNSKNVKFPNVTSLVIPDSVTSGGELGSELLTSWVFSSPNFTRIEIGAGMPAEAFRELCSLSALTGIVISANNPYVKMADGLVLTADGTEIVGNIGNLTEVVIPDNVTSIREDEYWGGLTISLNKAESIHFGAGISRDTALAMLLGIYYDEYEEFVPGATSVLQYITVSEANPYIAAKDGLLYSKDYSELLYVPERYSADSLVLPAELVSLDTPVYALSHYSMYFSGNDFTYEYYLDASVGSLSVEEGSSLQIIGDNVFRSKGDASQGARFDIGVVDLSNATQLKSIGDYAFSYQNVLTEVVLPDSVETIGEQAFVFDFLLANFNMPANIATIGANAFLRTALLDEFDNLIIDGVLYTANVSTEQETYVVPSGVTRIFSSAITWPRVTAVIIPETVLVVDSKAIIAANYIIVYCEAESRPEGYADNMCDGEGVVVYGYPDNSVGEDGKIYVRDDGALYCLDPVSLTAVIEDVDNTLPEEFAPSSKYEYGGKSYALSAINNRNIINDSDSGLKKIVIPDGVTAIGENAFDRYRNLASVSLPSTLKSIGEAAFRFTGDIESLVIPASVESVGSSAFQSSGIKSVVWKTDADIPDNCFSGSQLESISIEGQIKKIFERALSANLKELVLPASLAEIADNALSSSLQRLIFKGGDNLAIPANLLGHTSQTASSLIYLELGEGIVSIGDAAFRNCASLTGELVLPNTLETIGEEAFIGTQYTSVTFGSAVTAIGERAFDGVPLNDGIDMSRSASLVTVGAYAFRNSELKSLTLPDSVENIGQYAFAKCRSLQVVEFGEGLREIGYYAFSDCVMLEKTIYGGNKLEKIGDRAFYNCVRLVSTDPDYVSGEGAATSYVLPEGVVYIGEYAFYNVSITEITIPSTVETMVFLPFRGCASLTKVNYNAANALHLNQDEQTSYPNTPFYACPQIKTVVIGSTVETMPTYLFYNLTELDCVIFPAEGTVTIGSYAFRKCMSLTEVELTNAVTGISAYAFYECVALKEISIPDSLTFFGQSALSGTDIAFDNVDGVNYYCGWAISADDGVTDVVLQDDTVGIAEYAFAKSSVTSITFADGLKYINNFAFWEAPLKEVTLPDSLETVGTGIFYNCAELLTVTVPFAEGELPVGWSSTWNNKCNAVIVYS</sequence>
<evidence type="ECO:0000313" key="1">
    <source>
        <dbReference type="EMBL" id="HIU21501.1"/>
    </source>
</evidence>
<reference evidence="1" key="1">
    <citation type="submission" date="2020-10" db="EMBL/GenBank/DDBJ databases">
        <authorList>
            <person name="Gilroy R."/>
        </authorList>
    </citation>
    <scope>NUCLEOTIDE SEQUENCE</scope>
    <source>
        <strain evidence="1">1063</strain>
    </source>
</reference>
<dbReference type="PANTHER" id="PTHR45661:SF3">
    <property type="entry name" value="IG-LIKE DOMAIN-CONTAINING PROTEIN"/>
    <property type="match status" value="1"/>
</dbReference>
<proteinExistence type="predicted"/>
<dbReference type="Proteomes" id="UP000824088">
    <property type="component" value="Unassembled WGS sequence"/>
</dbReference>
<dbReference type="Gene3D" id="3.80.10.10">
    <property type="entry name" value="Ribonuclease Inhibitor"/>
    <property type="match status" value="9"/>
</dbReference>
<evidence type="ECO:0000313" key="2">
    <source>
        <dbReference type="Proteomes" id="UP000824088"/>
    </source>
</evidence>
<reference evidence="1" key="2">
    <citation type="journal article" date="2021" name="PeerJ">
        <title>Extensive microbial diversity within the chicken gut microbiome revealed by metagenomics and culture.</title>
        <authorList>
            <person name="Gilroy R."/>
            <person name="Ravi A."/>
            <person name="Getino M."/>
            <person name="Pursley I."/>
            <person name="Horton D.L."/>
            <person name="Alikhan N.F."/>
            <person name="Baker D."/>
            <person name="Gharbi K."/>
            <person name="Hall N."/>
            <person name="Watson M."/>
            <person name="Adriaenssens E.M."/>
            <person name="Foster-Nyarko E."/>
            <person name="Jarju S."/>
            <person name="Secka A."/>
            <person name="Antonio M."/>
            <person name="Oren A."/>
            <person name="Chaudhuri R.R."/>
            <person name="La Ragione R."/>
            <person name="Hildebrand F."/>
            <person name="Pallen M.J."/>
        </authorList>
    </citation>
    <scope>NUCLEOTIDE SEQUENCE</scope>
    <source>
        <strain evidence="1">1063</strain>
    </source>
</reference>